<proteinExistence type="predicted"/>
<name>A0A315ZUU0_9FIRM</name>
<organism evidence="1 2">
    <name type="scientific">Faecalicatena contorta</name>
    <dbReference type="NCBI Taxonomy" id="39482"/>
    <lineage>
        <taxon>Bacteria</taxon>
        <taxon>Bacillati</taxon>
        <taxon>Bacillota</taxon>
        <taxon>Clostridia</taxon>
        <taxon>Lachnospirales</taxon>
        <taxon>Lachnospiraceae</taxon>
        <taxon>Faecalicatena</taxon>
    </lineage>
</organism>
<accession>A0A315ZUU0</accession>
<dbReference type="EMBL" id="UHJJ01000009">
    <property type="protein sequence ID" value="SUQ15063.1"/>
    <property type="molecule type" value="Genomic_DNA"/>
</dbReference>
<sequence length="203" mass="23293">MSAFLGPVHVKMYGRILYQDEMSKAMLDLAAKNGWGNDIENRVNSEAPEASKEPLENIIDQSNIHGWLSQAVENCEKRFSKVVSEILKEDPKRIDELEKVMKELGRQYNMPAELNVEETHQAIHDILLDGMPCDFPFAITEQEADIVGWQVKSCPHAKYWTNPNFGADTYYRLRDSWVEGVLENRGIIYSHAEPAEYCMRKEG</sequence>
<keyword evidence="2" id="KW-1185">Reference proteome</keyword>
<dbReference type="AlphaFoldDB" id="A0A315ZUU0"/>
<dbReference type="RefSeq" id="WP_109712531.1">
    <property type="nucleotide sequence ID" value="NZ_QGDS01000009.1"/>
</dbReference>
<reference evidence="2" key="1">
    <citation type="submission" date="2017-07" db="EMBL/GenBank/DDBJ databases">
        <authorList>
            <person name="Varghese N."/>
            <person name="Submissions S."/>
        </authorList>
    </citation>
    <scope>NUCLEOTIDE SEQUENCE [LARGE SCALE GENOMIC DNA]</scope>
    <source>
        <strain evidence="2">NLAE-zl-C134</strain>
    </source>
</reference>
<evidence type="ECO:0000313" key="2">
    <source>
        <dbReference type="Proteomes" id="UP000254051"/>
    </source>
</evidence>
<dbReference type="OrthoDB" id="9777242at2"/>
<protein>
    <submittedName>
        <fullName evidence="1">Uncharacterized protein</fullName>
    </submittedName>
</protein>
<evidence type="ECO:0000313" key="1">
    <source>
        <dbReference type="EMBL" id="SUQ15063.1"/>
    </source>
</evidence>
<gene>
    <name evidence="1" type="ORF">SAMN05216529_109114</name>
</gene>
<dbReference type="Proteomes" id="UP000254051">
    <property type="component" value="Unassembled WGS sequence"/>
</dbReference>